<dbReference type="SUPFAM" id="SSF53448">
    <property type="entry name" value="Nucleotide-diphospho-sugar transferases"/>
    <property type="match status" value="1"/>
</dbReference>
<dbReference type="InterPro" id="IPR029044">
    <property type="entry name" value="Nucleotide-diphossugar_trans"/>
</dbReference>
<dbReference type="Gene3D" id="3.90.550.10">
    <property type="entry name" value="Spore Coat Polysaccharide Biosynthesis Protein SpsA, Chain A"/>
    <property type="match status" value="1"/>
</dbReference>
<accession>A0A9W9A4E9</accession>
<dbReference type="Proteomes" id="UP001150266">
    <property type="component" value="Unassembled WGS sequence"/>
</dbReference>
<dbReference type="EMBL" id="JAOTPV010000017">
    <property type="protein sequence ID" value="KAJ4473766.1"/>
    <property type="molecule type" value="Genomic_DNA"/>
</dbReference>
<evidence type="ECO:0000313" key="2">
    <source>
        <dbReference type="Proteomes" id="UP001150266"/>
    </source>
</evidence>
<evidence type="ECO:0000313" key="1">
    <source>
        <dbReference type="EMBL" id="KAJ4473766.1"/>
    </source>
</evidence>
<dbReference type="AlphaFoldDB" id="A0A9W9A4E9"/>
<protein>
    <submittedName>
        <fullName evidence="1">Uncharacterized protein</fullName>
    </submittedName>
</protein>
<comment type="caution">
    <text evidence="1">The sequence shown here is derived from an EMBL/GenBank/DDBJ whole genome shotgun (WGS) entry which is preliminary data.</text>
</comment>
<dbReference type="PANTHER" id="PTHR33604:SF3">
    <property type="entry name" value="OSJNBA0004B13.7 PROTEIN"/>
    <property type="match status" value="1"/>
</dbReference>
<dbReference type="OrthoDB" id="2020070at2759"/>
<proteinExistence type="predicted"/>
<gene>
    <name evidence="1" type="ORF">J3R30DRAFT_724891</name>
</gene>
<sequence>MSRSTFQLCAFASFCTLCLYLWVMGILSGSKINHASDAQAFIKITARSRNSSISDIDSELSPSSRNASLINEHSLTAILPVTEHSLPNLRHILRPLVHPDTTSVYLREILLVSQDHIISNLRSELFTIMVQMKFSAHIQCSIRSWKDTQSQSTALIQAVATSSTEWALILEEDGLIEFDEDTRRTLLNPPTTALPLGPRGIWLSHNVSCIPPSETLLKAAYLVPPFVMPASLTLHVAEHSTSWAAFGAYVSQDARAGGLVLPQSSQNTQDMSWCSSTEQSVLNVLYRGLDPESLFDQSSSSSLLSDEMAVDTASSDDSPMLFGILFLTIDDLKLFAPVACRLEQRGHTLKISLYDRDASKASPKFDTLEHSLCTLSYRVLAADEPSTTWLDGVEGHPEIIVTLSEMTDPLDECSSTSIIRIPREDLEHTQWMSSLTSHEWRDWSVPQVTLSIITKDRPQSLSRLLESVTDARFFGDKVDLRINLEQSSDLETVDMIKKFSWSRGSMFVHHRVIHGGLLTAVAESWYPHSNDAYGVLLEDDVELSPLFYAWIKMTLLRYRYGSNRDKAPHIFGISLYHPKNLELDLIGRRPFNASHILLSTGVHAFTPYLSPIPCSWGAVYFPEHWMEFHDYLALRFSENVFNLSQTIVPNVRSNQWTRSWKKYFIELVYLRGYVMLYPNFPQQVSLSTNHLEVGSHVKIRSMEKRESFSVPLMKLGRASGAREVDLLDLPNGCLPHWKSLPVLNLTGVPTTLDALREIGTLRFLELGLCGDLNDLGGWEC</sequence>
<keyword evidence="2" id="KW-1185">Reference proteome</keyword>
<organism evidence="1 2">
    <name type="scientific">Lentinula aciculospora</name>
    <dbReference type="NCBI Taxonomy" id="153920"/>
    <lineage>
        <taxon>Eukaryota</taxon>
        <taxon>Fungi</taxon>
        <taxon>Dikarya</taxon>
        <taxon>Basidiomycota</taxon>
        <taxon>Agaricomycotina</taxon>
        <taxon>Agaricomycetes</taxon>
        <taxon>Agaricomycetidae</taxon>
        <taxon>Agaricales</taxon>
        <taxon>Marasmiineae</taxon>
        <taxon>Omphalotaceae</taxon>
        <taxon>Lentinula</taxon>
    </lineage>
</organism>
<name>A0A9W9A4E9_9AGAR</name>
<dbReference type="PANTHER" id="PTHR33604">
    <property type="entry name" value="OSJNBA0004B13.7 PROTEIN"/>
    <property type="match status" value="1"/>
</dbReference>
<reference evidence="1" key="1">
    <citation type="submission" date="2022-08" db="EMBL/GenBank/DDBJ databases">
        <title>A Global Phylogenomic Analysis of the Shiitake Genus Lentinula.</title>
        <authorList>
            <consortium name="DOE Joint Genome Institute"/>
            <person name="Sierra-Patev S."/>
            <person name="Min B."/>
            <person name="Naranjo-Ortiz M."/>
            <person name="Looney B."/>
            <person name="Konkel Z."/>
            <person name="Slot J.C."/>
            <person name="Sakamoto Y."/>
            <person name="Steenwyk J.L."/>
            <person name="Rokas A."/>
            <person name="Carro J."/>
            <person name="Camarero S."/>
            <person name="Ferreira P."/>
            <person name="Molpeceres G."/>
            <person name="Ruiz-Duenas F.J."/>
            <person name="Serrano A."/>
            <person name="Henrissat B."/>
            <person name="Drula E."/>
            <person name="Hughes K.W."/>
            <person name="Mata J.L."/>
            <person name="Ishikawa N.K."/>
            <person name="Vargas-Isla R."/>
            <person name="Ushijima S."/>
            <person name="Smith C.A."/>
            <person name="Ahrendt S."/>
            <person name="Andreopoulos W."/>
            <person name="He G."/>
            <person name="Labutti K."/>
            <person name="Lipzen A."/>
            <person name="Ng V."/>
            <person name="Riley R."/>
            <person name="Sandor L."/>
            <person name="Barry K."/>
            <person name="Martinez A.T."/>
            <person name="Xiao Y."/>
            <person name="Gibbons J.G."/>
            <person name="Terashima K."/>
            <person name="Grigoriev I.V."/>
            <person name="Hibbett D.S."/>
        </authorList>
    </citation>
    <scope>NUCLEOTIDE SEQUENCE</scope>
    <source>
        <strain evidence="1">JLM2183</strain>
    </source>
</reference>